<reference evidence="9 10" key="1">
    <citation type="submission" date="2020-10" db="EMBL/GenBank/DDBJ databases">
        <title>Connecting structure to function with the recovery of over 1000 high-quality activated sludge metagenome-assembled genomes encoding full-length rRNA genes using long-read sequencing.</title>
        <authorList>
            <person name="Singleton C.M."/>
            <person name="Petriglieri F."/>
            <person name="Kristensen J.M."/>
            <person name="Kirkegaard R.H."/>
            <person name="Michaelsen T.Y."/>
            <person name="Andersen M.H."/>
            <person name="Karst S.M."/>
            <person name="Dueholm M.S."/>
            <person name="Nielsen P.H."/>
            <person name="Albertsen M."/>
        </authorList>
    </citation>
    <scope>NUCLEOTIDE SEQUENCE [LARGE SCALE GENOMIC DNA]</scope>
    <source>
        <strain evidence="9">Lyne_18-Q3-R50-59_MAXAC.006</strain>
    </source>
</reference>
<evidence type="ECO:0000256" key="8">
    <source>
        <dbReference type="SAM" id="MobiDB-lite"/>
    </source>
</evidence>
<evidence type="ECO:0000313" key="10">
    <source>
        <dbReference type="Proteomes" id="UP000727993"/>
    </source>
</evidence>
<evidence type="ECO:0000256" key="7">
    <source>
        <dbReference type="HAMAP-Rule" id="MF_01328"/>
    </source>
</evidence>
<dbReference type="NCBIfam" id="TIGR03953">
    <property type="entry name" value="rplD_bact"/>
    <property type="match status" value="1"/>
</dbReference>
<dbReference type="GO" id="GO:0003735">
    <property type="term" value="F:structural constituent of ribosome"/>
    <property type="evidence" value="ECO:0007669"/>
    <property type="project" value="InterPro"/>
</dbReference>
<keyword evidence="2 7" id="KW-0699">rRNA-binding</keyword>
<accession>A0A936TBF6</accession>
<evidence type="ECO:0000256" key="2">
    <source>
        <dbReference type="ARBA" id="ARBA00022730"/>
    </source>
</evidence>
<gene>
    <name evidence="7 9" type="primary">rplD</name>
    <name evidence="9" type="ORF">IPN02_00245</name>
</gene>
<comment type="caution">
    <text evidence="9">The sequence shown here is derived from an EMBL/GenBank/DDBJ whole genome shotgun (WGS) entry which is preliminary data.</text>
</comment>
<comment type="subunit">
    <text evidence="7">Part of the 50S ribosomal subunit.</text>
</comment>
<dbReference type="InterPro" id="IPR023574">
    <property type="entry name" value="Ribosomal_uL4_dom_sf"/>
</dbReference>
<dbReference type="SUPFAM" id="SSF52166">
    <property type="entry name" value="Ribosomal protein L4"/>
    <property type="match status" value="1"/>
</dbReference>
<evidence type="ECO:0000256" key="5">
    <source>
        <dbReference type="ARBA" id="ARBA00023274"/>
    </source>
</evidence>
<dbReference type="PANTHER" id="PTHR10746">
    <property type="entry name" value="50S RIBOSOMAL PROTEIN L4"/>
    <property type="match status" value="1"/>
</dbReference>
<evidence type="ECO:0000256" key="4">
    <source>
        <dbReference type="ARBA" id="ARBA00022980"/>
    </source>
</evidence>
<keyword evidence="3 7" id="KW-0694">RNA-binding</keyword>
<evidence type="ECO:0000256" key="6">
    <source>
        <dbReference type="ARBA" id="ARBA00035244"/>
    </source>
</evidence>
<keyword evidence="5 7" id="KW-0687">Ribonucleoprotein</keyword>
<comment type="function">
    <text evidence="7">One of the primary rRNA binding proteins, this protein initially binds near the 5'-end of the 23S rRNA. It is important during the early stages of 50S assembly. It makes multiple contacts with different domains of the 23S rRNA in the assembled 50S subunit and ribosome.</text>
</comment>
<dbReference type="AlphaFoldDB" id="A0A936TBF6"/>
<comment type="similarity">
    <text evidence="1 7">Belongs to the universal ribosomal protein uL4 family.</text>
</comment>
<evidence type="ECO:0000256" key="3">
    <source>
        <dbReference type="ARBA" id="ARBA00022884"/>
    </source>
</evidence>
<organism evidence="9 10">
    <name type="scientific">Candidatus Neomicrothrix subdominans</name>
    <dbReference type="NCBI Taxonomy" id="2954438"/>
    <lineage>
        <taxon>Bacteria</taxon>
        <taxon>Bacillati</taxon>
        <taxon>Actinomycetota</taxon>
        <taxon>Acidimicrobiia</taxon>
        <taxon>Acidimicrobiales</taxon>
        <taxon>Microthrixaceae</taxon>
        <taxon>Candidatus Neomicrothrix</taxon>
    </lineage>
</organism>
<dbReference type="Gene3D" id="3.40.1370.10">
    <property type="match status" value="1"/>
</dbReference>
<name>A0A936TBF6_9ACTN</name>
<dbReference type="HAMAP" id="MF_01328_B">
    <property type="entry name" value="Ribosomal_uL4_B"/>
    <property type="match status" value="1"/>
</dbReference>
<dbReference type="GO" id="GO:1990904">
    <property type="term" value="C:ribonucleoprotein complex"/>
    <property type="evidence" value="ECO:0007669"/>
    <property type="project" value="UniProtKB-KW"/>
</dbReference>
<keyword evidence="4 7" id="KW-0689">Ribosomal protein</keyword>
<proteinExistence type="inferred from homology"/>
<feature type="region of interest" description="Disordered" evidence="8">
    <location>
        <begin position="44"/>
        <end position="101"/>
    </location>
</feature>
<dbReference type="PANTHER" id="PTHR10746:SF6">
    <property type="entry name" value="LARGE RIBOSOMAL SUBUNIT PROTEIN UL4M"/>
    <property type="match status" value="1"/>
</dbReference>
<dbReference type="InterPro" id="IPR013005">
    <property type="entry name" value="Ribosomal_uL4-like"/>
</dbReference>
<sequence length="213" mass="22525">MASVDVLNDSGSSAGSIDLDDAMFGVEPNVSVMHQVVVAQLAAHRKGTASTKTRAEVRGGGRKPWRQKGTGNARQGSIRAPHWRGGGVAHGPKPRSYAQRTPKKMKRLALASALSDRLADNKLIVLSEWNFDTASTKAAKAALTALGATGRILVVLTRDDELAARSMRNLPEVTLLHAGQVTTYDVLVNDFIIYTRDSLPGAAPAVAASGDDS</sequence>
<dbReference type="InterPro" id="IPR002136">
    <property type="entry name" value="Ribosomal_uL4"/>
</dbReference>
<protein>
    <recommendedName>
        <fullName evidence="6 7">Large ribosomal subunit protein uL4</fullName>
    </recommendedName>
</protein>
<dbReference type="GO" id="GO:0006412">
    <property type="term" value="P:translation"/>
    <property type="evidence" value="ECO:0007669"/>
    <property type="project" value="UniProtKB-UniRule"/>
</dbReference>
<dbReference type="Pfam" id="PF00573">
    <property type="entry name" value="Ribosomal_L4"/>
    <property type="match status" value="1"/>
</dbReference>
<comment type="function">
    <text evidence="7">Forms part of the polypeptide exit tunnel.</text>
</comment>
<dbReference type="GO" id="GO:0019843">
    <property type="term" value="F:rRNA binding"/>
    <property type="evidence" value="ECO:0007669"/>
    <property type="project" value="UniProtKB-UniRule"/>
</dbReference>
<dbReference type="GO" id="GO:0005840">
    <property type="term" value="C:ribosome"/>
    <property type="evidence" value="ECO:0007669"/>
    <property type="project" value="UniProtKB-KW"/>
</dbReference>
<dbReference type="FunFam" id="3.40.1370.10:FF:000004">
    <property type="entry name" value="50S ribosomal protein L4"/>
    <property type="match status" value="1"/>
</dbReference>
<dbReference type="EMBL" id="JADJZA010000001">
    <property type="protein sequence ID" value="MBK9295316.1"/>
    <property type="molecule type" value="Genomic_DNA"/>
</dbReference>
<evidence type="ECO:0000313" key="9">
    <source>
        <dbReference type="EMBL" id="MBK9295316.1"/>
    </source>
</evidence>
<evidence type="ECO:0000256" key="1">
    <source>
        <dbReference type="ARBA" id="ARBA00010528"/>
    </source>
</evidence>
<dbReference type="Proteomes" id="UP000727993">
    <property type="component" value="Unassembled WGS sequence"/>
</dbReference>